<protein>
    <recommendedName>
        <fullName evidence="7">T-lymphoma invasion and metastasis-inducing protein 1</fullName>
    </recommendedName>
</protein>
<dbReference type="InterPro" id="IPR001849">
    <property type="entry name" value="PH_domain"/>
</dbReference>
<feature type="domain" description="PH" evidence="3">
    <location>
        <begin position="149"/>
        <end position="257"/>
    </location>
</feature>
<feature type="region of interest" description="Disordered" evidence="2">
    <location>
        <begin position="731"/>
        <end position="750"/>
    </location>
</feature>
<gene>
    <name evidence="5" type="ORF">RIMI_LOCUS23335672</name>
</gene>
<keyword evidence="6" id="KW-1185">Reference proteome</keyword>
<dbReference type="SMART" id="SM00455">
    <property type="entry name" value="RBD"/>
    <property type="match status" value="1"/>
</dbReference>
<organism evidence="5 6">
    <name type="scientific">Ranitomeya imitator</name>
    <name type="common">mimic poison frog</name>
    <dbReference type="NCBI Taxonomy" id="111125"/>
    <lineage>
        <taxon>Eukaryota</taxon>
        <taxon>Metazoa</taxon>
        <taxon>Chordata</taxon>
        <taxon>Craniata</taxon>
        <taxon>Vertebrata</taxon>
        <taxon>Euteleostomi</taxon>
        <taxon>Amphibia</taxon>
        <taxon>Batrachia</taxon>
        <taxon>Anura</taxon>
        <taxon>Neobatrachia</taxon>
        <taxon>Hyloidea</taxon>
        <taxon>Dendrobatidae</taxon>
        <taxon>Dendrobatinae</taxon>
        <taxon>Ranitomeya</taxon>
    </lineage>
</organism>
<feature type="region of interest" description="Disordered" evidence="2">
    <location>
        <begin position="110"/>
        <end position="130"/>
    </location>
</feature>
<dbReference type="EMBL" id="CAUEEQ010079568">
    <property type="protein sequence ID" value="CAJ0968698.1"/>
    <property type="molecule type" value="Genomic_DNA"/>
</dbReference>
<dbReference type="InterPro" id="IPR043537">
    <property type="entry name" value="Tiam1/Tiam2/Sif"/>
</dbReference>
<evidence type="ECO:0000256" key="2">
    <source>
        <dbReference type="SAM" id="MobiDB-lite"/>
    </source>
</evidence>
<comment type="caution">
    <text evidence="5">The sequence shown here is derived from an EMBL/GenBank/DDBJ whole genome shotgun (WGS) entry which is preliminary data.</text>
</comment>
<evidence type="ECO:0000259" key="3">
    <source>
        <dbReference type="PROSITE" id="PS50003"/>
    </source>
</evidence>
<dbReference type="SUPFAM" id="SSF50729">
    <property type="entry name" value="PH domain-like"/>
    <property type="match status" value="1"/>
</dbReference>
<dbReference type="PANTHER" id="PTHR46001">
    <property type="entry name" value="TIAM (MAMMALIAN TUMOR INVASION AND METASTASIS FACTOR) HOMOLOG"/>
    <property type="match status" value="1"/>
</dbReference>
<dbReference type="CDD" id="cd01230">
    <property type="entry name" value="PH1_Tiam1_2"/>
    <property type="match status" value="1"/>
</dbReference>
<dbReference type="Pfam" id="PF18385">
    <property type="entry name" value="Tiam_CC_Ex"/>
    <property type="match status" value="1"/>
</dbReference>
<dbReference type="InterPro" id="IPR003116">
    <property type="entry name" value="RBD_dom"/>
</dbReference>
<dbReference type="PROSITE" id="PS50898">
    <property type="entry name" value="RBD"/>
    <property type="match status" value="1"/>
</dbReference>
<dbReference type="PANTHER" id="PTHR46001:SF1">
    <property type="entry name" value="RHO GUANINE NUCLEOTIDE EXCHANGE FACTOR TIAM1"/>
    <property type="match status" value="1"/>
</dbReference>
<keyword evidence="1" id="KW-0175">Coiled coil</keyword>
<sequence>MLLMWLARSKAFHLASGDVHFDFLKFYDVSQHRCFLDFQNWGTSKKYYSNSFVDFQNFELILPNLHNFFQQKLRVFIGSDSGSSLGDVLHQGVYENFRRELEMSSSNRENLEEANSALSDEQSSGTLSSPGQSDILLTAAQGTVRKAGALAVKNFLVHKKNKKVESATRRKWKHYWVSLKGCTLFFYESDSRSGIDNNSIPKHAVWVENSIVQAVPEHPKKDFVFCLSNSLGDAFLFQTSSQTELENWITAIHSACATTVARQHHKEDTVKLLKSEIKKLEQKIDMDEKMKKMGEMQLSSVTDAKKKKTILDQIFVWEQNLEQFQMDLFRYRCYLASLQGGELPNPKRLLAFASRPTKVAMGRLGIFSVSSFHALVSGLILYTPHDISTPLDVPSATAEPLFEELCQLSSTVRAVTSRDVFGNVSVLNPWSASCLLVVRMDCQEEQVAARTGESGVRRRTQAMSRSASKRRSRFSSLWGLDTSSKKKQGRPSINQVFNDGSESVKKSLEGIFDETASEDKKEKEVVALTSVHPHNPDADIWVHEYLTPSWVSLPNEQSVLMVIHPEDTARDALEFICKTHKLDYNAHYLRLKFLIDNQPWHYIPKHEEEICELLYKEIEICPKCIKCEKLEKINPSDNFGFSLCSVEEDGRHHLYVSNVRETGLAFKKGRTALYLAPSIFPSTLTSFSVPAEEKYPHSRMPSPPCLTATRLVEFSICPSSLGRAAGFRRRQEVQKKKSSRETELGIPNQRHSCPWPGLKIGDEIMEVNSATARDLNSAMLRHLLGKPLLCLTVRTCPDLDDNQTLKEAPPRRSEADGSDYSAFTSSRDLNNPAYLVYNPFKNPDALLRDKLLTSRLS</sequence>
<feature type="coiled-coil region" evidence="1">
    <location>
        <begin position="263"/>
        <end position="290"/>
    </location>
</feature>
<proteinExistence type="predicted"/>
<dbReference type="Gene3D" id="6.10.140.680">
    <property type="match status" value="1"/>
</dbReference>
<feature type="domain" description="RBD" evidence="4">
    <location>
        <begin position="547"/>
        <end position="614"/>
    </location>
</feature>
<evidence type="ECO:0008006" key="7">
    <source>
        <dbReference type="Google" id="ProtNLM"/>
    </source>
</evidence>
<accession>A0ABN9MW40</accession>
<feature type="region of interest" description="Disordered" evidence="2">
    <location>
        <begin position="450"/>
        <end position="475"/>
    </location>
</feature>
<evidence type="ECO:0000313" key="5">
    <source>
        <dbReference type="EMBL" id="CAJ0968698.1"/>
    </source>
</evidence>
<dbReference type="Pfam" id="PF02196">
    <property type="entry name" value="RBD"/>
    <property type="match status" value="1"/>
</dbReference>
<name>A0ABN9MW40_9NEOB</name>
<dbReference type="InterPro" id="IPR040655">
    <property type="entry name" value="TIAM1_CC-Ex"/>
</dbReference>
<evidence type="ECO:0000313" key="6">
    <source>
        <dbReference type="Proteomes" id="UP001176940"/>
    </source>
</evidence>
<feature type="compositionally biased region" description="Polar residues" evidence="2">
    <location>
        <begin position="116"/>
        <end position="130"/>
    </location>
</feature>
<dbReference type="Proteomes" id="UP001176940">
    <property type="component" value="Unassembled WGS sequence"/>
</dbReference>
<evidence type="ECO:0000256" key="1">
    <source>
        <dbReference type="SAM" id="Coils"/>
    </source>
</evidence>
<dbReference type="InterPro" id="IPR011993">
    <property type="entry name" value="PH-like_dom_sf"/>
</dbReference>
<feature type="compositionally biased region" description="Basic and acidic residues" evidence="2">
    <location>
        <begin position="731"/>
        <end position="743"/>
    </location>
</feature>
<dbReference type="SMART" id="SM00233">
    <property type="entry name" value="PH"/>
    <property type="match status" value="1"/>
</dbReference>
<dbReference type="Pfam" id="PF00169">
    <property type="entry name" value="PH"/>
    <property type="match status" value="1"/>
</dbReference>
<reference evidence="5" key="1">
    <citation type="submission" date="2023-07" db="EMBL/GenBank/DDBJ databases">
        <authorList>
            <person name="Stuckert A."/>
        </authorList>
    </citation>
    <scope>NUCLEOTIDE SEQUENCE</scope>
</reference>
<dbReference type="Gene3D" id="2.30.29.30">
    <property type="entry name" value="Pleckstrin-homology domain (PH domain)/Phosphotyrosine-binding domain (PTB)"/>
    <property type="match status" value="1"/>
</dbReference>
<evidence type="ECO:0000259" key="4">
    <source>
        <dbReference type="PROSITE" id="PS50898"/>
    </source>
</evidence>
<feature type="region of interest" description="Disordered" evidence="2">
    <location>
        <begin position="801"/>
        <end position="823"/>
    </location>
</feature>
<dbReference type="PROSITE" id="PS50003">
    <property type="entry name" value="PH_DOMAIN"/>
    <property type="match status" value="1"/>
</dbReference>